<evidence type="ECO:0000256" key="6">
    <source>
        <dbReference type="ARBA" id="ARBA00023180"/>
    </source>
</evidence>
<evidence type="ECO:0000256" key="2">
    <source>
        <dbReference type="ARBA" id="ARBA00007168"/>
    </source>
</evidence>
<comment type="subcellular location">
    <subcellularLocation>
        <location evidence="7">Cell membrane</location>
        <topology evidence="7">Multi-pass membrane protein</topology>
    </subcellularLocation>
    <subcellularLocation>
        <location evidence="1">Membrane</location>
        <topology evidence="1">Multi-pass membrane protein</topology>
    </subcellularLocation>
</comment>
<keyword evidence="4 7" id="KW-1133">Transmembrane helix</keyword>
<evidence type="ECO:0000256" key="3">
    <source>
        <dbReference type="ARBA" id="ARBA00022692"/>
    </source>
</evidence>
<name>A0A1D1VLT2_RAMVA</name>
<evidence type="ECO:0000256" key="7">
    <source>
        <dbReference type="RuleBase" id="RU368066"/>
    </source>
</evidence>
<evidence type="ECO:0000313" key="10">
    <source>
        <dbReference type="Proteomes" id="UP000186922"/>
    </source>
</evidence>
<reference evidence="9 10" key="1">
    <citation type="journal article" date="2016" name="Nat. Commun.">
        <title>Extremotolerant tardigrade genome and improved radiotolerance of human cultured cells by tardigrade-unique protein.</title>
        <authorList>
            <person name="Hashimoto T."/>
            <person name="Horikawa D.D."/>
            <person name="Saito Y."/>
            <person name="Kuwahara H."/>
            <person name="Kozuka-Hata H."/>
            <person name="Shin-I T."/>
            <person name="Minakuchi Y."/>
            <person name="Ohishi K."/>
            <person name="Motoyama A."/>
            <person name="Aizu T."/>
            <person name="Enomoto A."/>
            <person name="Kondo K."/>
            <person name="Tanaka S."/>
            <person name="Hara Y."/>
            <person name="Koshikawa S."/>
            <person name="Sagara H."/>
            <person name="Miura T."/>
            <person name="Yokobori S."/>
            <person name="Miyagawa K."/>
            <person name="Suzuki Y."/>
            <person name="Kubo T."/>
            <person name="Oyama M."/>
            <person name="Kohara Y."/>
            <person name="Fujiyama A."/>
            <person name="Arakawa K."/>
            <person name="Katayama T."/>
            <person name="Toyoda A."/>
            <person name="Kunieda T."/>
        </authorList>
    </citation>
    <scope>NUCLEOTIDE SEQUENCE [LARGE SCALE GENOMIC DNA]</scope>
    <source>
        <strain evidence="9 10">YOKOZUNA-1</strain>
    </source>
</reference>
<protein>
    <recommendedName>
        <fullName evidence="7">Choline transporter-like protein</fullName>
    </recommendedName>
</protein>
<comment type="similarity">
    <text evidence="2 7">Belongs to the CTL (choline transporter-like) family.</text>
</comment>
<gene>
    <name evidence="9" type="primary">RvY_12442-1</name>
    <name evidence="9" type="synonym">RvY_12442.1</name>
    <name evidence="9" type="ORF">RvY_12442</name>
</gene>
<sequence length="112" mass="12608">MLGVAAYFFFASGTDNTGLLLNYIWVPTVTIIMGSYVIASAFFSVYEMAIDTLFICFLEDVERNDGSDQKPYFMPRRLMLLLGKHNAKIRPGEASSKKSLAPVYSEHRVTLK</sequence>
<evidence type="ECO:0000256" key="4">
    <source>
        <dbReference type="ARBA" id="ARBA00022989"/>
    </source>
</evidence>
<evidence type="ECO:0000256" key="1">
    <source>
        <dbReference type="ARBA" id="ARBA00004141"/>
    </source>
</evidence>
<keyword evidence="3 7" id="KW-0812">Transmembrane</keyword>
<dbReference type="GO" id="GO:0005886">
    <property type="term" value="C:plasma membrane"/>
    <property type="evidence" value="ECO:0007669"/>
    <property type="project" value="UniProtKB-SubCell"/>
</dbReference>
<dbReference type="AlphaFoldDB" id="A0A1D1VLT2"/>
<comment type="function">
    <text evidence="7">Choline transporter.</text>
</comment>
<evidence type="ECO:0000313" key="9">
    <source>
        <dbReference type="EMBL" id="GAV01786.1"/>
    </source>
</evidence>
<dbReference type="PANTHER" id="PTHR12385:SF14">
    <property type="entry name" value="CHOLINE TRANSPORTER-LIKE 2"/>
    <property type="match status" value="1"/>
</dbReference>
<evidence type="ECO:0000256" key="8">
    <source>
        <dbReference type="SAM" id="MobiDB-lite"/>
    </source>
</evidence>
<keyword evidence="6" id="KW-0325">Glycoprotein</keyword>
<dbReference type="OrthoDB" id="420519at2759"/>
<dbReference type="Pfam" id="PF04515">
    <property type="entry name" value="Choline_transpo"/>
    <property type="match status" value="1"/>
</dbReference>
<feature type="region of interest" description="Disordered" evidence="8">
    <location>
        <begin position="90"/>
        <end position="112"/>
    </location>
</feature>
<comment type="caution">
    <text evidence="9">The sequence shown here is derived from an EMBL/GenBank/DDBJ whole genome shotgun (WGS) entry which is preliminary data.</text>
</comment>
<keyword evidence="5 7" id="KW-0472">Membrane</keyword>
<dbReference type="EMBL" id="BDGG01000007">
    <property type="protein sequence ID" value="GAV01786.1"/>
    <property type="molecule type" value="Genomic_DNA"/>
</dbReference>
<accession>A0A1D1VLT2</accession>
<dbReference type="PANTHER" id="PTHR12385">
    <property type="entry name" value="CHOLINE TRANSPORTER-LIKE (SLC FAMILY 44)"/>
    <property type="match status" value="1"/>
</dbReference>
<dbReference type="STRING" id="947166.A0A1D1VLT2"/>
<dbReference type="InterPro" id="IPR007603">
    <property type="entry name" value="Choline_transptr-like"/>
</dbReference>
<comment type="caution">
    <text evidence="7">Lacks conserved residue(s) required for the propagation of feature annotation.</text>
</comment>
<proteinExistence type="inferred from homology"/>
<organism evidence="9 10">
    <name type="scientific">Ramazzottius varieornatus</name>
    <name type="common">Water bear</name>
    <name type="synonym">Tardigrade</name>
    <dbReference type="NCBI Taxonomy" id="947166"/>
    <lineage>
        <taxon>Eukaryota</taxon>
        <taxon>Metazoa</taxon>
        <taxon>Ecdysozoa</taxon>
        <taxon>Tardigrada</taxon>
        <taxon>Eutardigrada</taxon>
        <taxon>Parachela</taxon>
        <taxon>Hypsibioidea</taxon>
        <taxon>Ramazzottiidae</taxon>
        <taxon>Ramazzottius</taxon>
    </lineage>
</organism>
<dbReference type="GO" id="GO:0022857">
    <property type="term" value="F:transmembrane transporter activity"/>
    <property type="evidence" value="ECO:0007669"/>
    <property type="project" value="UniProtKB-UniRule"/>
</dbReference>
<feature type="transmembrane region" description="Helical" evidence="7">
    <location>
        <begin position="23"/>
        <end position="46"/>
    </location>
</feature>
<evidence type="ECO:0000256" key="5">
    <source>
        <dbReference type="ARBA" id="ARBA00023136"/>
    </source>
</evidence>
<keyword evidence="10" id="KW-1185">Reference proteome</keyword>
<dbReference type="Proteomes" id="UP000186922">
    <property type="component" value="Unassembled WGS sequence"/>
</dbReference>